<organism evidence="2 3">
    <name type="scientific">Pleurostoma richardsiae</name>
    <dbReference type="NCBI Taxonomy" id="41990"/>
    <lineage>
        <taxon>Eukaryota</taxon>
        <taxon>Fungi</taxon>
        <taxon>Dikarya</taxon>
        <taxon>Ascomycota</taxon>
        <taxon>Pezizomycotina</taxon>
        <taxon>Sordariomycetes</taxon>
        <taxon>Sordariomycetidae</taxon>
        <taxon>Calosphaeriales</taxon>
        <taxon>Pleurostomataceae</taxon>
        <taxon>Pleurostoma</taxon>
    </lineage>
</organism>
<feature type="region of interest" description="Disordered" evidence="1">
    <location>
        <begin position="42"/>
        <end position="130"/>
    </location>
</feature>
<feature type="non-terminal residue" evidence="2">
    <location>
        <position position="1"/>
    </location>
</feature>
<dbReference type="Proteomes" id="UP001174694">
    <property type="component" value="Unassembled WGS sequence"/>
</dbReference>
<keyword evidence="3" id="KW-1185">Reference proteome</keyword>
<comment type="caution">
    <text evidence="2">The sequence shown here is derived from an EMBL/GenBank/DDBJ whole genome shotgun (WGS) entry which is preliminary data.</text>
</comment>
<gene>
    <name evidence="2" type="ORF">NKR23_g2146</name>
</gene>
<evidence type="ECO:0000313" key="3">
    <source>
        <dbReference type="Proteomes" id="UP001174694"/>
    </source>
</evidence>
<name>A0AA38RP89_9PEZI</name>
<sequence length="130" mass="12855">AAPLPAAEVASEQDASRTLGEAKFVAGDYVSCAILPPLADGEVAPASSARTGRGAGIGEAGPLMGGVPPPARRESGPGGGRGAGRGGRGTFGGFGGGRDASSSMPMGEWRRGERLPDAPSGGRGKGRQRW</sequence>
<evidence type="ECO:0000256" key="1">
    <source>
        <dbReference type="SAM" id="MobiDB-lite"/>
    </source>
</evidence>
<dbReference type="EMBL" id="JANBVO010000004">
    <property type="protein sequence ID" value="KAJ9154774.1"/>
    <property type="molecule type" value="Genomic_DNA"/>
</dbReference>
<accession>A0AA38RP89</accession>
<evidence type="ECO:0000313" key="2">
    <source>
        <dbReference type="EMBL" id="KAJ9154774.1"/>
    </source>
</evidence>
<dbReference type="Gene3D" id="3.10.20.550">
    <property type="entry name" value="ASAP complex, SAP18 subunit"/>
    <property type="match status" value="1"/>
</dbReference>
<dbReference type="AlphaFoldDB" id="A0AA38RP89"/>
<protein>
    <submittedName>
        <fullName evidence="2">Uncharacterized protein</fullName>
    </submittedName>
</protein>
<feature type="compositionally biased region" description="Gly residues" evidence="1">
    <location>
        <begin position="76"/>
        <end position="98"/>
    </location>
</feature>
<proteinExistence type="predicted"/>
<reference evidence="2" key="1">
    <citation type="submission" date="2022-07" db="EMBL/GenBank/DDBJ databases">
        <title>Fungi with potential for degradation of polypropylene.</title>
        <authorList>
            <person name="Gostincar C."/>
        </authorList>
    </citation>
    <scope>NUCLEOTIDE SEQUENCE</scope>
    <source>
        <strain evidence="2">EXF-13308</strain>
    </source>
</reference>
<dbReference type="InterPro" id="IPR042534">
    <property type="entry name" value="SAP18_sf"/>
</dbReference>